<name>A0AC34G3E9_9BILA</name>
<sequence length="300" mass="33804">MVLCVLLFFCLFLLTKSACPNGTLSWKEHCYSFVTNATGFALAEISCNNAGGNLISVHDAFSNVVIGQEAQKYFHESTESNFWVGGNNLEENGNWSWTDGMSFNFCDWSKGEPQNATGLNCAAISFTDASWSSQDCFKPKPFVCSVPTSSTIPPTTTVATTTRRVLKCPPDWIYLNYTGYCYKVYHNNLDQNGAEQICIVEGGHLASIHSNTENDFLGNLQFVSGRVWIGLKVEFDDNWQSKWVWTDKTSVDYTNWSVGQPDDHGSSEGCTEFYNHYAWNDIPCDRPHPNFVCKKYRSYM</sequence>
<dbReference type="WBParaSite" id="ES5_v2.g23994.t1">
    <property type="protein sequence ID" value="ES5_v2.g23994.t1"/>
    <property type="gene ID" value="ES5_v2.g23994"/>
</dbReference>
<evidence type="ECO:0000313" key="1">
    <source>
        <dbReference type="Proteomes" id="UP000887579"/>
    </source>
</evidence>
<reference evidence="2" key="1">
    <citation type="submission" date="2022-11" db="UniProtKB">
        <authorList>
            <consortium name="WormBaseParasite"/>
        </authorList>
    </citation>
    <scope>IDENTIFICATION</scope>
</reference>
<dbReference type="Proteomes" id="UP000887579">
    <property type="component" value="Unplaced"/>
</dbReference>
<protein>
    <submittedName>
        <fullName evidence="2">C-type lectin domain-containing protein</fullName>
    </submittedName>
</protein>
<evidence type="ECO:0000313" key="2">
    <source>
        <dbReference type="WBParaSite" id="ES5_v2.g23994.t1"/>
    </source>
</evidence>
<organism evidence="1 2">
    <name type="scientific">Panagrolaimus sp. ES5</name>
    <dbReference type="NCBI Taxonomy" id="591445"/>
    <lineage>
        <taxon>Eukaryota</taxon>
        <taxon>Metazoa</taxon>
        <taxon>Ecdysozoa</taxon>
        <taxon>Nematoda</taxon>
        <taxon>Chromadorea</taxon>
        <taxon>Rhabditida</taxon>
        <taxon>Tylenchina</taxon>
        <taxon>Panagrolaimomorpha</taxon>
        <taxon>Panagrolaimoidea</taxon>
        <taxon>Panagrolaimidae</taxon>
        <taxon>Panagrolaimus</taxon>
    </lineage>
</organism>
<proteinExistence type="predicted"/>
<accession>A0AC34G3E9</accession>